<keyword evidence="3" id="KW-1185">Reference proteome</keyword>
<keyword evidence="1" id="KW-0472">Membrane</keyword>
<accession>A0A3B7R1H7</accession>
<sequence>MPVVSDVAAALPAINFEREMLTQQGMGVLGAWALLNLLGSGWLVTRTPATQQHYFHQMNVGWGAVNALLAVWGILQARPLHVEGLTLAHSLQAQFAFEKILLFNAGLDVAYVAVGAWLFARAASADQLPERYLGYARSLWVQGGFLFVFDIGFYLVYHRWTAALLALVP</sequence>
<feature type="transmembrane region" description="Helical" evidence="1">
    <location>
        <begin position="96"/>
        <end position="119"/>
    </location>
</feature>
<reference evidence="2 3" key="1">
    <citation type="submission" date="2018-09" db="EMBL/GenBank/DDBJ databases">
        <title>Hymenobacter medium sp. nov., isolated from R2A medium.</title>
        <authorList>
            <person name="Yingchao G."/>
        </authorList>
    </citation>
    <scope>NUCLEOTIDE SEQUENCE [LARGE SCALE GENOMIC DNA]</scope>
    <source>
        <strain evidence="3">sh-6</strain>
    </source>
</reference>
<dbReference type="RefSeq" id="WP_119445188.1">
    <property type="nucleotide sequence ID" value="NZ_CP032317.1"/>
</dbReference>
<gene>
    <name evidence="2" type="ORF">D3Y59_11525</name>
</gene>
<keyword evidence="1" id="KW-1133">Transmembrane helix</keyword>
<protein>
    <submittedName>
        <fullName evidence="2">Uncharacterized protein</fullName>
    </submittedName>
</protein>
<dbReference type="OrthoDB" id="1122568at2"/>
<evidence type="ECO:0000313" key="3">
    <source>
        <dbReference type="Proteomes" id="UP000262802"/>
    </source>
</evidence>
<dbReference type="KEGG" id="hyh:D3Y59_11525"/>
<feature type="transmembrane region" description="Helical" evidence="1">
    <location>
        <begin position="26"/>
        <end position="44"/>
    </location>
</feature>
<dbReference type="EMBL" id="CP032317">
    <property type="protein sequence ID" value="AYA37622.1"/>
    <property type="molecule type" value="Genomic_DNA"/>
</dbReference>
<feature type="transmembrane region" description="Helical" evidence="1">
    <location>
        <begin position="139"/>
        <end position="157"/>
    </location>
</feature>
<evidence type="ECO:0000256" key="1">
    <source>
        <dbReference type="SAM" id="Phobius"/>
    </source>
</evidence>
<evidence type="ECO:0000313" key="2">
    <source>
        <dbReference type="EMBL" id="AYA37622.1"/>
    </source>
</evidence>
<dbReference type="AlphaFoldDB" id="A0A3B7R1H7"/>
<dbReference type="InterPro" id="IPR054261">
    <property type="entry name" value="DUF6992"/>
</dbReference>
<keyword evidence="1" id="KW-0812">Transmembrane</keyword>
<proteinExistence type="predicted"/>
<dbReference type="Proteomes" id="UP000262802">
    <property type="component" value="Chromosome"/>
</dbReference>
<organism evidence="2 3">
    <name type="scientific">Hymenobacter oligotrophus</name>
    <dbReference type="NCBI Taxonomy" id="2319843"/>
    <lineage>
        <taxon>Bacteria</taxon>
        <taxon>Pseudomonadati</taxon>
        <taxon>Bacteroidota</taxon>
        <taxon>Cytophagia</taxon>
        <taxon>Cytophagales</taxon>
        <taxon>Hymenobacteraceae</taxon>
        <taxon>Hymenobacter</taxon>
    </lineage>
</organism>
<name>A0A3B7R1H7_9BACT</name>
<dbReference type="Pfam" id="PF22503">
    <property type="entry name" value="DUF6992"/>
    <property type="match status" value="1"/>
</dbReference>
<feature type="transmembrane region" description="Helical" evidence="1">
    <location>
        <begin position="56"/>
        <end position="75"/>
    </location>
</feature>